<comment type="caution">
    <text evidence="12">The sequence shown here is derived from an EMBL/GenBank/DDBJ whole genome shotgun (WGS) entry which is preliminary data.</text>
</comment>
<evidence type="ECO:0000259" key="10">
    <source>
        <dbReference type="PROSITE" id="PS00906"/>
    </source>
</evidence>
<comment type="caution">
    <text evidence="7">Lacks conserved residue(s) required for the propagation of feature annotation.</text>
</comment>
<dbReference type="SUPFAM" id="SSF51726">
    <property type="entry name" value="UROD/MetE-like"/>
    <property type="match status" value="1"/>
</dbReference>
<dbReference type="RefSeq" id="WP_160617404.1">
    <property type="nucleotide sequence ID" value="NZ_WTYR01000001.1"/>
</dbReference>
<evidence type="ECO:0000256" key="7">
    <source>
        <dbReference type="HAMAP-Rule" id="MF_00218"/>
    </source>
</evidence>
<evidence type="ECO:0000256" key="2">
    <source>
        <dbReference type="ARBA" id="ARBA00009935"/>
    </source>
</evidence>
<organism evidence="12 13">
    <name type="scientific">Alteriqipengyuania halimionae</name>
    <dbReference type="NCBI Taxonomy" id="1926630"/>
    <lineage>
        <taxon>Bacteria</taxon>
        <taxon>Pseudomonadati</taxon>
        <taxon>Pseudomonadota</taxon>
        <taxon>Alphaproteobacteria</taxon>
        <taxon>Sphingomonadales</taxon>
        <taxon>Erythrobacteraceae</taxon>
        <taxon>Alteriqipengyuania</taxon>
    </lineage>
</organism>
<comment type="function">
    <text evidence="7">Catalyzes the decarboxylation of four acetate groups of uroporphyrinogen-III to yield coproporphyrinogen-III.</text>
</comment>
<evidence type="ECO:0000256" key="8">
    <source>
        <dbReference type="RuleBase" id="RU000554"/>
    </source>
</evidence>
<name>A0A6I4U8N1_9SPHN</name>
<keyword evidence="13" id="KW-1185">Reference proteome</keyword>
<protein>
    <recommendedName>
        <fullName evidence="3 7">Uroporphyrinogen decarboxylase</fullName>
        <shortName evidence="7">UPD</shortName>
        <shortName evidence="7">URO-D</shortName>
        <ecNumber evidence="3 7">4.1.1.37</ecNumber>
    </recommendedName>
</protein>
<comment type="similarity">
    <text evidence="2 7 9">Belongs to the uroporphyrinogen decarboxylase family.</text>
</comment>
<accession>A0A6I4U8N1</accession>
<evidence type="ECO:0000256" key="4">
    <source>
        <dbReference type="ARBA" id="ARBA00022793"/>
    </source>
</evidence>
<feature type="site" description="Transition state stabilizer" evidence="7">
    <location>
        <position position="73"/>
    </location>
</feature>
<keyword evidence="6 7" id="KW-0627">Porphyrin biosynthesis</keyword>
<comment type="subunit">
    <text evidence="7">Homodimer.</text>
</comment>
<dbReference type="UniPathway" id="UPA00251">
    <property type="reaction ID" value="UER00321"/>
</dbReference>
<dbReference type="InterPro" id="IPR006361">
    <property type="entry name" value="Uroporphyrinogen_deCO2ase_HemE"/>
</dbReference>
<feature type="domain" description="Uroporphyrinogen decarboxylase (URO-D)" evidence="10">
    <location>
        <begin position="18"/>
        <end position="27"/>
    </location>
</feature>
<feature type="binding site" evidence="7">
    <location>
        <begin position="23"/>
        <end position="27"/>
    </location>
    <ligand>
        <name>substrate</name>
    </ligand>
</feature>
<dbReference type="Gene3D" id="3.20.20.210">
    <property type="match status" value="1"/>
</dbReference>
<dbReference type="HAMAP" id="MF_00218">
    <property type="entry name" value="URO_D"/>
    <property type="match status" value="1"/>
</dbReference>
<keyword evidence="5 7" id="KW-0456">Lyase</keyword>
<keyword evidence="7" id="KW-0963">Cytoplasm</keyword>
<dbReference type="PANTHER" id="PTHR21091:SF169">
    <property type="entry name" value="UROPORPHYRINOGEN DECARBOXYLASE"/>
    <property type="match status" value="1"/>
</dbReference>
<feature type="binding site" evidence="7">
    <location>
        <position position="318"/>
    </location>
    <ligand>
        <name>substrate</name>
    </ligand>
</feature>
<feature type="binding site" evidence="7">
    <location>
        <position position="147"/>
    </location>
    <ligand>
        <name>substrate</name>
    </ligand>
</feature>
<evidence type="ECO:0000256" key="3">
    <source>
        <dbReference type="ARBA" id="ARBA00012288"/>
    </source>
</evidence>
<dbReference type="PANTHER" id="PTHR21091">
    <property type="entry name" value="METHYLTETRAHYDROFOLATE:HOMOCYSTEINE METHYLTRANSFERASE RELATED"/>
    <property type="match status" value="1"/>
</dbReference>
<reference evidence="12 13" key="1">
    <citation type="submission" date="2019-12" db="EMBL/GenBank/DDBJ databases">
        <title>Genomic-based taxomic classification of the family Erythrobacteraceae.</title>
        <authorList>
            <person name="Xu L."/>
        </authorList>
    </citation>
    <scope>NUCLEOTIDE SEQUENCE [LARGE SCALE GENOMIC DNA]</scope>
    <source>
        <strain evidence="12 13">LMG 29519</strain>
    </source>
</reference>
<feature type="binding site" evidence="7">
    <location>
        <position position="202"/>
    </location>
    <ligand>
        <name>substrate</name>
    </ligand>
</feature>
<dbReference type="OrthoDB" id="9806656at2"/>
<proteinExistence type="inferred from homology"/>
<dbReference type="NCBIfam" id="TIGR01464">
    <property type="entry name" value="hemE"/>
    <property type="match status" value="1"/>
</dbReference>
<gene>
    <name evidence="7" type="primary">hemE</name>
    <name evidence="12" type="ORF">GRI68_11700</name>
</gene>
<dbReference type="Proteomes" id="UP000429229">
    <property type="component" value="Unassembled WGS sequence"/>
</dbReference>
<keyword evidence="4 7" id="KW-0210">Decarboxylase</keyword>
<dbReference type="EMBL" id="WTYR01000001">
    <property type="protein sequence ID" value="MXP10842.1"/>
    <property type="molecule type" value="Genomic_DNA"/>
</dbReference>
<dbReference type="AlphaFoldDB" id="A0A6I4U8N1"/>
<dbReference type="PROSITE" id="PS00906">
    <property type="entry name" value="UROD_1"/>
    <property type="match status" value="1"/>
</dbReference>
<evidence type="ECO:0000256" key="1">
    <source>
        <dbReference type="ARBA" id="ARBA00004804"/>
    </source>
</evidence>
<dbReference type="GO" id="GO:0004853">
    <property type="term" value="F:uroporphyrinogen decarboxylase activity"/>
    <property type="evidence" value="ECO:0007669"/>
    <property type="project" value="UniProtKB-UniRule"/>
</dbReference>
<comment type="catalytic activity">
    <reaction evidence="7 8">
        <text>uroporphyrinogen III + 4 H(+) = coproporphyrinogen III + 4 CO2</text>
        <dbReference type="Rhea" id="RHEA:19865"/>
        <dbReference type="ChEBI" id="CHEBI:15378"/>
        <dbReference type="ChEBI" id="CHEBI:16526"/>
        <dbReference type="ChEBI" id="CHEBI:57308"/>
        <dbReference type="ChEBI" id="CHEBI:57309"/>
        <dbReference type="EC" id="4.1.1.37"/>
    </reaction>
</comment>
<dbReference type="PROSITE" id="PS00907">
    <property type="entry name" value="UROD_2"/>
    <property type="match status" value="1"/>
</dbReference>
<feature type="domain" description="Uroporphyrinogen decarboxylase (URO-D)" evidence="11">
    <location>
        <begin position="135"/>
        <end position="151"/>
    </location>
</feature>
<evidence type="ECO:0000313" key="12">
    <source>
        <dbReference type="EMBL" id="MXP10842.1"/>
    </source>
</evidence>
<dbReference type="InterPro" id="IPR038071">
    <property type="entry name" value="UROD/MetE-like_sf"/>
</dbReference>
<dbReference type="GO" id="GO:0019353">
    <property type="term" value="P:protoporphyrinogen IX biosynthetic process from glutamate"/>
    <property type="evidence" value="ECO:0007669"/>
    <property type="project" value="TreeGrafter"/>
</dbReference>
<evidence type="ECO:0000259" key="11">
    <source>
        <dbReference type="PROSITE" id="PS00907"/>
    </source>
</evidence>
<sequence length="346" mass="37878">MTSALIRTLRGENVVPRPLWLMRQAGRYLPEYRALRAEKGGFLDLVYDHEAAAEITLQPLQRFDFDGAILFSDILIVPHALGQGLTFVAGEGPRLSPPLTEAELDSFDPAPEHYEAVWRTVALLAKELGPEKTLIGFSGAPWTVATYMVAGQGSKEQAPARQLAYRDPARFQAIIDRIVESTINYLDGQVEAGAQALQVFDSWSGSLAPDEFERWVIAPTAQIVSEMKRRRPDTPIIGFPKGAGAKLPAYVRETGVDAVGLDETVDPRWAHDVLPDGLPVQGNFDPQLLLSGSGRIESRSREILDALAGRPHIFNLGHGIDRFTPIENVERLVAAVKGWTPGNGEG</sequence>
<comment type="subcellular location">
    <subcellularLocation>
        <location evidence="7">Cytoplasm</location>
    </subcellularLocation>
</comment>
<dbReference type="InterPro" id="IPR000257">
    <property type="entry name" value="Uroporphyrinogen_deCOase"/>
</dbReference>
<feature type="binding site" evidence="7">
    <location>
        <position position="73"/>
    </location>
    <ligand>
        <name>substrate</name>
    </ligand>
</feature>
<evidence type="ECO:0000313" key="13">
    <source>
        <dbReference type="Proteomes" id="UP000429229"/>
    </source>
</evidence>
<dbReference type="EC" id="4.1.1.37" evidence="3 7"/>
<evidence type="ECO:0000256" key="5">
    <source>
        <dbReference type="ARBA" id="ARBA00023239"/>
    </source>
</evidence>
<dbReference type="Pfam" id="PF01208">
    <property type="entry name" value="URO-D"/>
    <property type="match status" value="1"/>
</dbReference>
<evidence type="ECO:0000256" key="9">
    <source>
        <dbReference type="RuleBase" id="RU004169"/>
    </source>
</evidence>
<dbReference type="GO" id="GO:0005829">
    <property type="term" value="C:cytosol"/>
    <property type="evidence" value="ECO:0007669"/>
    <property type="project" value="TreeGrafter"/>
</dbReference>
<comment type="pathway">
    <text evidence="1 7 8">Porphyrin-containing compound metabolism; protoporphyrin-IX biosynthesis; coproporphyrinogen-III from 5-aminolevulinate: step 4/4.</text>
</comment>
<dbReference type="CDD" id="cd00717">
    <property type="entry name" value="URO-D"/>
    <property type="match status" value="1"/>
</dbReference>
<evidence type="ECO:0000256" key="6">
    <source>
        <dbReference type="ARBA" id="ARBA00023244"/>
    </source>
</evidence>